<keyword evidence="17" id="KW-1185">Reference proteome</keyword>
<evidence type="ECO:0000256" key="6">
    <source>
        <dbReference type="ARBA" id="ARBA00022679"/>
    </source>
</evidence>
<dbReference type="Pfam" id="PF03481">
    <property type="entry name" value="Sua5_C"/>
    <property type="match status" value="1"/>
</dbReference>
<dbReference type="GO" id="GO:0003725">
    <property type="term" value="F:double-stranded RNA binding"/>
    <property type="evidence" value="ECO:0007669"/>
    <property type="project" value="UniProtKB-UniRule"/>
</dbReference>
<dbReference type="eggNOG" id="COG0009">
    <property type="taxonomic scope" value="Bacteria"/>
</dbReference>
<evidence type="ECO:0000256" key="12">
    <source>
        <dbReference type="ARBA" id="ARBA00048366"/>
    </source>
</evidence>
<evidence type="ECO:0000256" key="14">
    <source>
        <dbReference type="PIRSR" id="PIRSR004930-1"/>
    </source>
</evidence>
<dbReference type="Gene3D" id="3.40.50.11030">
    <property type="entry name" value="Threonylcarbamoyl-AMP synthase, C-terminal domain"/>
    <property type="match status" value="1"/>
</dbReference>
<evidence type="ECO:0000256" key="4">
    <source>
        <dbReference type="ARBA" id="ARBA00015492"/>
    </source>
</evidence>
<dbReference type="Gene3D" id="3.90.870.10">
    <property type="entry name" value="DHBP synthase"/>
    <property type="match status" value="1"/>
</dbReference>
<protein>
    <recommendedName>
        <fullName evidence="4 13">Threonylcarbamoyl-AMP synthase</fullName>
        <shortName evidence="13">TC-AMP synthase</shortName>
        <ecNumber evidence="3 13">2.7.7.87</ecNumber>
    </recommendedName>
    <alternativeName>
        <fullName evidence="11 13">L-threonylcarbamoyladenylate synthase</fullName>
    </alternativeName>
</protein>
<accession>A0A096AM07</accession>
<reference evidence="16 17" key="1">
    <citation type="submission" date="2014-07" db="EMBL/GenBank/DDBJ databases">
        <authorList>
            <person name="McCorrison J."/>
            <person name="Sanka R."/>
            <person name="Torralba M."/>
            <person name="Gillis M."/>
            <person name="Haft D.H."/>
            <person name="Methe B."/>
            <person name="Sutton G."/>
            <person name="Nelson K.E."/>
        </authorList>
    </citation>
    <scope>NUCLEOTIDE SEQUENCE [LARGE SCALE GENOMIC DNA]</scope>
    <source>
        <strain evidence="16 17">DNF00314</strain>
    </source>
</reference>
<evidence type="ECO:0000256" key="5">
    <source>
        <dbReference type="ARBA" id="ARBA00022490"/>
    </source>
</evidence>
<evidence type="ECO:0000256" key="3">
    <source>
        <dbReference type="ARBA" id="ARBA00012584"/>
    </source>
</evidence>
<evidence type="ECO:0000313" key="16">
    <source>
        <dbReference type="EMBL" id="KGF48138.1"/>
    </source>
</evidence>
<dbReference type="GO" id="GO:0061710">
    <property type="term" value="F:L-threonylcarbamoyladenylate synthase"/>
    <property type="evidence" value="ECO:0007669"/>
    <property type="project" value="UniProtKB-EC"/>
</dbReference>
<feature type="domain" description="YrdC-like" evidence="15">
    <location>
        <begin position="11"/>
        <end position="197"/>
    </location>
</feature>
<evidence type="ECO:0000256" key="1">
    <source>
        <dbReference type="ARBA" id="ARBA00004496"/>
    </source>
</evidence>
<dbReference type="InterPro" id="IPR006070">
    <property type="entry name" value="Sua5-like_dom"/>
</dbReference>
<dbReference type="Proteomes" id="UP000029628">
    <property type="component" value="Unassembled WGS sequence"/>
</dbReference>
<dbReference type="InterPro" id="IPR038385">
    <property type="entry name" value="Sua5/YwlC_C"/>
</dbReference>
<feature type="binding site" evidence="14">
    <location>
        <position position="139"/>
    </location>
    <ligand>
        <name>L-threonine</name>
        <dbReference type="ChEBI" id="CHEBI:57926"/>
    </ligand>
</feature>
<feature type="binding site" evidence="14">
    <location>
        <position position="33"/>
    </location>
    <ligand>
        <name>L-threonine</name>
        <dbReference type="ChEBI" id="CHEBI:57926"/>
    </ligand>
</feature>
<dbReference type="InterPro" id="IPR050156">
    <property type="entry name" value="TC-AMP_synthase_SUA5"/>
</dbReference>
<dbReference type="GO" id="GO:0006450">
    <property type="term" value="P:regulation of translational fidelity"/>
    <property type="evidence" value="ECO:0007669"/>
    <property type="project" value="TreeGrafter"/>
</dbReference>
<keyword evidence="8 13" id="KW-0548">Nucleotidyltransferase</keyword>
<dbReference type="InterPro" id="IPR010923">
    <property type="entry name" value="T(6)A37_SUA5"/>
</dbReference>
<proteinExistence type="inferred from homology"/>
<name>A0A096AM07_9FIRM</name>
<dbReference type="PANTHER" id="PTHR17490">
    <property type="entry name" value="SUA5"/>
    <property type="match status" value="1"/>
</dbReference>
<dbReference type="InterPro" id="IPR005145">
    <property type="entry name" value="Sua5_C"/>
</dbReference>
<comment type="caution">
    <text evidence="16">The sequence shown here is derived from an EMBL/GenBank/DDBJ whole genome shotgun (WGS) entry which is preliminary data.</text>
</comment>
<dbReference type="AlphaFoldDB" id="A0A096AM07"/>
<keyword evidence="5 13" id="KW-0963">Cytoplasm</keyword>
<sequence length="348" mass="37805">METKIYKYPTEKEIECIGKMLRDGCVVALPTETVYGLGANGLDETAMDKIYQAKGRPSDNPLILHVPSMEAVTPLVREISETANRLMETFWPGPLTITLPKSDLVPYRATGGLDRVALRCPNHELCRSILQAAGVPIAAPSANISGRPSPTSAEAVLHDMKGRIDAIVDAGNCQIGVESTVVEVNDNKVTILRPGGITKDMLEKVVDTVVYDTHMVTGNGVPKAPGMKYKHYAPDGEMTTLVGDPLAVAREMARMMATLSGPIGLLISQEAYEFLHTMVDVSKVHCIIYGHHQDDTSLANKLYASLLEFNKQGVTHILAEGVKSEGMGVAIMNRMEKSSDHRIVIVKK</sequence>
<keyword evidence="9 13" id="KW-0547">Nucleotide-binding</keyword>
<comment type="function">
    <text evidence="13">Required for the formation of a threonylcarbamoyl group on adenosine at position 37 (t(6)A37) in tRNAs that read codons beginning with adenine.</text>
</comment>
<keyword evidence="6 13" id="KW-0808">Transferase</keyword>
<dbReference type="GO" id="GO:0008033">
    <property type="term" value="P:tRNA processing"/>
    <property type="evidence" value="ECO:0007669"/>
    <property type="project" value="UniProtKB-KW"/>
</dbReference>
<comment type="subcellular location">
    <subcellularLocation>
        <location evidence="1 13">Cytoplasm</location>
    </subcellularLocation>
</comment>
<evidence type="ECO:0000256" key="2">
    <source>
        <dbReference type="ARBA" id="ARBA00007663"/>
    </source>
</evidence>
<dbReference type="PROSITE" id="PS51163">
    <property type="entry name" value="YRDC"/>
    <property type="match status" value="1"/>
</dbReference>
<comment type="similarity">
    <text evidence="2 13">Belongs to the SUA5 family.</text>
</comment>
<feature type="binding site" evidence="14">
    <location>
        <position position="193"/>
    </location>
    <ligand>
        <name>ATP</name>
        <dbReference type="ChEBI" id="CHEBI:30616"/>
    </ligand>
</feature>
<feature type="binding site" evidence="14">
    <location>
        <position position="119"/>
    </location>
    <ligand>
        <name>L-threonine</name>
        <dbReference type="ChEBI" id="CHEBI:57926"/>
    </ligand>
</feature>
<keyword evidence="10 13" id="KW-0067">ATP-binding</keyword>
<dbReference type="EMBL" id="JRNT01000005">
    <property type="protein sequence ID" value="KGF48138.1"/>
    <property type="molecule type" value="Genomic_DNA"/>
</dbReference>
<dbReference type="FunFam" id="3.90.870.10:FF:000009">
    <property type="entry name" value="Threonylcarbamoyl-AMP synthase, putative"/>
    <property type="match status" value="1"/>
</dbReference>
<evidence type="ECO:0000256" key="8">
    <source>
        <dbReference type="ARBA" id="ARBA00022695"/>
    </source>
</evidence>
<evidence type="ECO:0000256" key="13">
    <source>
        <dbReference type="PIRNR" id="PIRNR004930"/>
    </source>
</evidence>
<comment type="catalytic activity">
    <reaction evidence="12 13">
        <text>L-threonine + hydrogencarbonate + ATP = L-threonylcarbamoyladenylate + diphosphate + H2O</text>
        <dbReference type="Rhea" id="RHEA:36407"/>
        <dbReference type="ChEBI" id="CHEBI:15377"/>
        <dbReference type="ChEBI" id="CHEBI:17544"/>
        <dbReference type="ChEBI" id="CHEBI:30616"/>
        <dbReference type="ChEBI" id="CHEBI:33019"/>
        <dbReference type="ChEBI" id="CHEBI:57926"/>
        <dbReference type="ChEBI" id="CHEBI:73682"/>
        <dbReference type="EC" id="2.7.7.87"/>
    </reaction>
</comment>
<evidence type="ECO:0000256" key="10">
    <source>
        <dbReference type="ARBA" id="ARBA00022840"/>
    </source>
</evidence>
<dbReference type="GO" id="GO:0000049">
    <property type="term" value="F:tRNA binding"/>
    <property type="evidence" value="ECO:0007669"/>
    <property type="project" value="TreeGrafter"/>
</dbReference>
<dbReference type="GO" id="GO:0005737">
    <property type="term" value="C:cytoplasm"/>
    <property type="evidence" value="ECO:0007669"/>
    <property type="project" value="UniProtKB-SubCell"/>
</dbReference>
<dbReference type="InterPro" id="IPR017945">
    <property type="entry name" value="DHBP_synth_RibB-like_a/b_dom"/>
</dbReference>
<feature type="binding site" evidence="14">
    <location>
        <position position="141"/>
    </location>
    <ligand>
        <name>ATP</name>
        <dbReference type="ChEBI" id="CHEBI:30616"/>
    </ligand>
</feature>
<evidence type="ECO:0000259" key="15">
    <source>
        <dbReference type="PROSITE" id="PS51163"/>
    </source>
</evidence>
<dbReference type="PANTHER" id="PTHR17490:SF16">
    <property type="entry name" value="THREONYLCARBAMOYL-AMP SYNTHASE"/>
    <property type="match status" value="1"/>
</dbReference>
<dbReference type="RefSeq" id="WP_038151049.1">
    <property type="nucleotide sequence ID" value="NZ_JRNT01000005.1"/>
</dbReference>
<dbReference type="SUPFAM" id="SSF55821">
    <property type="entry name" value="YrdC/RibB"/>
    <property type="match status" value="1"/>
</dbReference>
<evidence type="ECO:0000256" key="11">
    <source>
        <dbReference type="ARBA" id="ARBA00029774"/>
    </source>
</evidence>
<dbReference type="EC" id="2.7.7.87" evidence="3 13"/>
<evidence type="ECO:0000313" key="17">
    <source>
        <dbReference type="Proteomes" id="UP000029628"/>
    </source>
</evidence>
<feature type="binding site" evidence="14">
    <location>
        <position position="65"/>
    </location>
    <ligand>
        <name>L-threonine</name>
        <dbReference type="ChEBI" id="CHEBI:57926"/>
    </ligand>
</feature>
<feature type="binding site" evidence="14">
    <location>
        <position position="60"/>
    </location>
    <ligand>
        <name>ATP</name>
        <dbReference type="ChEBI" id="CHEBI:30616"/>
    </ligand>
</feature>
<dbReference type="NCBIfam" id="TIGR00057">
    <property type="entry name" value="L-threonylcarbamoyladenylate synthase"/>
    <property type="match status" value="1"/>
</dbReference>
<feature type="binding site" evidence="14">
    <location>
        <position position="232"/>
    </location>
    <ligand>
        <name>ATP</name>
        <dbReference type="ChEBI" id="CHEBI:30616"/>
    </ligand>
</feature>
<keyword evidence="7 13" id="KW-0819">tRNA processing</keyword>
<feature type="binding site" evidence="14">
    <location>
        <position position="179"/>
    </location>
    <ligand>
        <name>L-threonine</name>
        <dbReference type="ChEBI" id="CHEBI:57926"/>
    </ligand>
</feature>
<feature type="binding site" evidence="14">
    <location>
        <position position="56"/>
    </location>
    <ligand>
        <name>ATP</name>
        <dbReference type="ChEBI" id="CHEBI:30616"/>
    </ligand>
</feature>
<dbReference type="PIRSF" id="PIRSF004930">
    <property type="entry name" value="Tln_factor_SUA5"/>
    <property type="match status" value="1"/>
</dbReference>
<organism evidence="16 17">
    <name type="scientific">Veillonella montpellierensis DNF00314</name>
    <dbReference type="NCBI Taxonomy" id="1401067"/>
    <lineage>
        <taxon>Bacteria</taxon>
        <taxon>Bacillati</taxon>
        <taxon>Bacillota</taxon>
        <taxon>Negativicutes</taxon>
        <taxon>Veillonellales</taxon>
        <taxon>Veillonellaceae</taxon>
        <taxon>Veillonella</taxon>
    </lineage>
</organism>
<dbReference type="GO" id="GO:0005524">
    <property type="term" value="F:ATP binding"/>
    <property type="evidence" value="ECO:0007669"/>
    <property type="project" value="UniProtKB-UniRule"/>
</dbReference>
<feature type="binding site" evidence="14">
    <location>
        <position position="149"/>
    </location>
    <ligand>
        <name>ATP</name>
        <dbReference type="ChEBI" id="CHEBI:30616"/>
    </ligand>
</feature>
<gene>
    <name evidence="16" type="ORF">HMPREF0872_00625</name>
</gene>
<evidence type="ECO:0000256" key="9">
    <source>
        <dbReference type="ARBA" id="ARBA00022741"/>
    </source>
</evidence>
<dbReference type="Pfam" id="PF01300">
    <property type="entry name" value="Sua5_yciO_yrdC"/>
    <property type="match status" value="1"/>
</dbReference>
<evidence type="ECO:0000256" key="7">
    <source>
        <dbReference type="ARBA" id="ARBA00022694"/>
    </source>
</evidence>